<dbReference type="InterPro" id="IPR023801">
    <property type="entry name" value="His_deacetylse_dom"/>
</dbReference>
<dbReference type="GO" id="GO:0004407">
    <property type="term" value="F:histone deacetylase activity"/>
    <property type="evidence" value="ECO:0007669"/>
    <property type="project" value="TreeGrafter"/>
</dbReference>
<reference evidence="2" key="1">
    <citation type="journal article" date="2020" name="bioRxiv">
        <title>Hybrid origin of Populus tomentosa Carr. identified through genome sequencing and phylogenomic analysis.</title>
        <authorList>
            <person name="An X."/>
            <person name="Gao K."/>
            <person name="Chen Z."/>
            <person name="Li J."/>
            <person name="Yang X."/>
            <person name="Yang X."/>
            <person name="Zhou J."/>
            <person name="Guo T."/>
            <person name="Zhao T."/>
            <person name="Huang S."/>
            <person name="Miao D."/>
            <person name="Khan W.U."/>
            <person name="Rao P."/>
            <person name="Ye M."/>
            <person name="Lei B."/>
            <person name="Liao W."/>
            <person name="Wang J."/>
            <person name="Ji L."/>
            <person name="Li Y."/>
            <person name="Guo B."/>
            <person name="Mustafa N.S."/>
            <person name="Li S."/>
            <person name="Yun Q."/>
            <person name="Keller S.R."/>
            <person name="Mao J."/>
            <person name="Zhang R."/>
            <person name="Strauss S.H."/>
        </authorList>
    </citation>
    <scope>NUCLEOTIDE SEQUENCE</scope>
    <source>
        <strain evidence="2">GM15</strain>
        <tissue evidence="2">Leaf</tissue>
    </source>
</reference>
<feature type="domain" description="Histone deacetylase" evidence="1">
    <location>
        <begin position="145"/>
        <end position="217"/>
    </location>
</feature>
<dbReference type="GO" id="GO:0040029">
    <property type="term" value="P:epigenetic regulation of gene expression"/>
    <property type="evidence" value="ECO:0007669"/>
    <property type="project" value="TreeGrafter"/>
</dbReference>
<dbReference type="Pfam" id="PF00850">
    <property type="entry name" value="Hist_deacetyl"/>
    <property type="match status" value="2"/>
</dbReference>
<feature type="domain" description="Histone deacetylase" evidence="1">
    <location>
        <begin position="100"/>
        <end position="135"/>
    </location>
</feature>
<keyword evidence="3" id="KW-1185">Reference proteome</keyword>
<proteinExistence type="predicted"/>
<dbReference type="GO" id="GO:0005737">
    <property type="term" value="C:cytoplasm"/>
    <property type="evidence" value="ECO:0007669"/>
    <property type="project" value="TreeGrafter"/>
</dbReference>
<dbReference type="OrthoDB" id="424012at2759"/>
<dbReference type="AlphaFoldDB" id="A0A8X7ZBM6"/>
<dbReference type="PANTHER" id="PTHR10625:SF11">
    <property type="entry name" value="HISTONE DEACETYLASE 14, CHLOROPLASTIC"/>
    <property type="match status" value="1"/>
</dbReference>
<comment type="caution">
    <text evidence="2">The sequence shown here is derived from an EMBL/GenBank/DDBJ whole genome shotgun (WGS) entry which is preliminary data.</text>
</comment>
<dbReference type="GO" id="GO:0000118">
    <property type="term" value="C:histone deacetylase complex"/>
    <property type="evidence" value="ECO:0007669"/>
    <property type="project" value="TreeGrafter"/>
</dbReference>
<protein>
    <recommendedName>
        <fullName evidence="1">Histone deacetylase domain-containing protein</fullName>
    </recommendedName>
</protein>
<organism evidence="2 3">
    <name type="scientific">Populus tomentosa</name>
    <name type="common">Chinese white poplar</name>
    <dbReference type="NCBI Taxonomy" id="118781"/>
    <lineage>
        <taxon>Eukaryota</taxon>
        <taxon>Viridiplantae</taxon>
        <taxon>Streptophyta</taxon>
        <taxon>Embryophyta</taxon>
        <taxon>Tracheophyta</taxon>
        <taxon>Spermatophyta</taxon>
        <taxon>Magnoliopsida</taxon>
        <taxon>eudicotyledons</taxon>
        <taxon>Gunneridae</taxon>
        <taxon>Pentapetalae</taxon>
        <taxon>rosids</taxon>
        <taxon>fabids</taxon>
        <taxon>Malpighiales</taxon>
        <taxon>Salicaceae</taxon>
        <taxon>Saliceae</taxon>
        <taxon>Populus</taxon>
    </lineage>
</organism>
<dbReference type="Proteomes" id="UP000886885">
    <property type="component" value="Chromosome 7A"/>
</dbReference>
<evidence type="ECO:0000313" key="2">
    <source>
        <dbReference type="EMBL" id="KAG6768533.1"/>
    </source>
</evidence>
<name>A0A8X7ZBM6_POPTO</name>
<dbReference type="PANTHER" id="PTHR10625">
    <property type="entry name" value="HISTONE DEACETYLASE HDAC1-RELATED"/>
    <property type="match status" value="1"/>
</dbReference>
<evidence type="ECO:0000259" key="1">
    <source>
        <dbReference type="Pfam" id="PF00850"/>
    </source>
</evidence>
<dbReference type="EMBL" id="JAAWWB010000013">
    <property type="protein sequence ID" value="KAG6768533.1"/>
    <property type="molecule type" value="Genomic_DNA"/>
</dbReference>
<sequence length="217" mass="23350">MGHNQESSADLCFHTMDVLMCYGVFAPVKHSFLGHACLVFCGGHRLAYLGSETQIGSSELSVFPYEAHPEFHLRVPAIVSAPEKKELISKHLRTARTPLAGFALIMPPVHHAIPKGTMSFCLFGKVTIAARHAQSFCVPNAIIQDGSYPGTGKSDELDHGDGEGTSLNLPIQRGSGDIANRPVFDEVIVPSAQRFKPDIFLASAGYDGHVLDPLGSL</sequence>
<accession>A0A8X7ZBM6</accession>
<gene>
    <name evidence="2" type="ORF">POTOM_027455</name>
</gene>
<evidence type="ECO:0000313" key="3">
    <source>
        <dbReference type="Proteomes" id="UP000886885"/>
    </source>
</evidence>